<keyword evidence="6 8" id="KW-0186">Copper</keyword>
<accession>A0A1H3NGV2</accession>
<dbReference type="InterPro" id="IPR008972">
    <property type="entry name" value="Cupredoxin"/>
</dbReference>
<evidence type="ECO:0000313" key="12">
    <source>
        <dbReference type="Proteomes" id="UP000199286"/>
    </source>
</evidence>
<dbReference type="EMBL" id="FNPF01000023">
    <property type="protein sequence ID" value="SDY87439.1"/>
    <property type="molecule type" value="Genomic_DNA"/>
</dbReference>
<dbReference type="GO" id="GO:0005507">
    <property type="term" value="F:copper ion binding"/>
    <property type="evidence" value="ECO:0007669"/>
    <property type="project" value="UniProtKB-UniRule"/>
</dbReference>
<dbReference type="PRINTS" id="PR00156">
    <property type="entry name" value="COPPERBLUE"/>
</dbReference>
<evidence type="ECO:0000256" key="5">
    <source>
        <dbReference type="ARBA" id="ARBA00022982"/>
    </source>
</evidence>
<dbReference type="OrthoDB" id="7510199at2"/>
<evidence type="ECO:0000256" key="3">
    <source>
        <dbReference type="ARBA" id="ARBA00022723"/>
    </source>
</evidence>
<feature type="chain" id="PRO_5011776661" description="Pseudoazurin" evidence="9">
    <location>
        <begin position="21"/>
        <end position="142"/>
    </location>
</feature>
<evidence type="ECO:0000256" key="4">
    <source>
        <dbReference type="ARBA" id="ARBA00022764"/>
    </source>
</evidence>
<evidence type="ECO:0000256" key="7">
    <source>
        <dbReference type="NCBIfam" id="TIGR02375"/>
    </source>
</evidence>
<protein>
    <recommendedName>
        <fullName evidence="7">Pseudoazurin</fullName>
    </recommendedName>
</protein>
<feature type="domain" description="Blue (type 1) copper" evidence="10">
    <location>
        <begin position="26"/>
        <end position="112"/>
    </location>
</feature>
<keyword evidence="2" id="KW-0813">Transport</keyword>
<evidence type="ECO:0000256" key="2">
    <source>
        <dbReference type="ARBA" id="ARBA00022448"/>
    </source>
</evidence>
<reference evidence="11 12" key="1">
    <citation type="submission" date="2016-10" db="EMBL/GenBank/DDBJ databases">
        <authorList>
            <person name="de Groot N.N."/>
        </authorList>
    </citation>
    <scope>NUCLEOTIDE SEQUENCE [LARGE SCALE GENOMIC DNA]</scope>
    <source>
        <strain evidence="11 12">DSM 26880</strain>
    </source>
</reference>
<dbReference type="RefSeq" id="WP_089885978.1">
    <property type="nucleotide sequence ID" value="NZ_FNPF01000023.1"/>
</dbReference>
<dbReference type="CDD" id="cd04218">
    <property type="entry name" value="Pseudoazurin"/>
    <property type="match status" value="1"/>
</dbReference>
<evidence type="ECO:0000259" key="10">
    <source>
        <dbReference type="Pfam" id="PF00127"/>
    </source>
</evidence>
<gene>
    <name evidence="11" type="ORF">SAMN05444340_12337</name>
</gene>
<evidence type="ECO:0000256" key="6">
    <source>
        <dbReference type="ARBA" id="ARBA00023008"/>
    </source>
</evidence>
<keyword evidence="5" id="KW-0249">Electron transport</keyword>
<dbReference type="SUPFAM" id="SSF49503">
    <property type="entry name" value="Cupredoxins"/>
    <property type="match status" value="1"/>
</dbReference>
<evidence type="ECO:0000256" key="9">
    <source>
        <dbReference type="SAM" id="SignalP"/>
    </source>
</evidence>
<feature type="binding site" evidence="8">
    <location>
        <position position="98"/>
    </location>
    <ligand>
        <name>Cu cation</name>
        <dbReference type="ChEBI" id="CHEBI:23378"/>
    </ligand>
</feature>
<comment type="cofactor">
    <cofactor evidence="8">
        <name>Cu cation</name>
        <dbReference type="ChEBI" id="CHEBI:23378"/>
    </cofactor>
    <text evidence="8">Binds 1 copper ion per subunit.</text>
</comment>
<dbReference type="Gene3D" id="2.60.40.420">
    <property type="entry name" value="Cupredoxins - blue copper proteins"/>
    <property type="match status" value="1"/>
</dbReference>
<name>A0A1H3NGV2_9RHOB</name>
<feature type="signal peptide" evidence="9">
    <location>
        <begin position="1"/>
        <end position="20"/>
    </location>
</feature>
<dbReference type="InterPro" id="IPR000923">
    <property type="entry name" value="BlueCu_1"/>
</dbReference>
<evidence type="ECO:0000256" key="8">
    <source>
        <dbReference type="PIRSR" id="PIRSR602386-1"/>
    </source>
</evidence>
<dbReference type="NCBIfam" id="TIGR02375">
    <property type="entry name" value="pseudoazurin"/>
    <property type="match status" value="1"/>
</dbReference>
<dbReference type="Proteomes" id="UP000199286">
    <property type="component" value="Unassembled WGS sequence"/>
</dbReference>
<dbReference type="GO" id="GO:0009055">
    <property type="term" value="F:electron transfer activity"/>
    <property type="evidence" value="ECO:0007669"/>
    <property type="project" value="InterPro"/>
</dbReference>
<feature type="binding site" evidence="8">
    <location>
        <position position="106"/>
    </location>
    <ligand>
        <name>Cu cation</name>
        <dbReference type="ChEBI" id="CHEBI:23378"/>
    </ligand>
</feature>
<keyword evidence="4" id="KW-0574">Periplasm</keyword>
<dbReference type="InterPro" id="IPR002386">
    <property type="entry name" value="Amicyanin/Pseudoazurin"/>
</dbReference>
<sequence>MLRTLALAAAFGALAMTAQAATHEVKMLNRGADGMMVFEPAFLKVEPGDTVTFLPTDKSHNAETISEMLPEGAEPFVGAMNKEVSVTFTEEGIYGVKCKPHYAMGMVAVVQVGDVGDVEAAKAVKHPGQAAKRMDAALAQVE</sequence>
<comment type="subcellular location">
    <subcellularLocation>
        <location evidence="1">Periplasm</location>
    </subcellularLocation>
</comment>
<evidence type="ECO:0000256" key="1">
    <source>
        <dbReference type="ARBA" id="ARBA00004418"/>
    </source>
</evidence>
<dbReference type="Pfam" id="PF00127">
    <property type="entry name" value="Copper-bind"/>
    <property type="match status" value="1"/>
</dbReference>
<evidence type="ECO:0000313" key="11">
    <source>
        <dbReference type="EMBL" id="SDY87439.1"/>
    </source>
</evidence>
<keyword evidence="12" id="KW-1185">Reference proteome</keyword>
<feature type="binding site" evidence="8">
    <location>
        <position position="101"/>
    </location>
    <ligand>
        <name>Cu cation</name>
        <dbReference type="ChEBI" id="CHEBI:23378"/>
    </ligand>
</feature>
<dbReference type="AlphaFoldDB" id="A0A1H3NGV2"/>
<dbReference type="PRINTS" id="PR00155">
    <property type="entry name" value="AMICYANIN"/>
</dbReference>
<feature type="binding site" evidence="8">
    <location>
        <position position="60"/>
    </location>
    <ligand>
        <name>Cu cation</name>
        <dbReference type="ChEBI" id="CHEBI:23378"/>
    </ligand>
</feature>
<dbReference type="InterPro" id="IPR012745">
    <property type="entry name" value="Pseudoazurin"/>
</dbReference>
<keyword evidence="9" id="KW-0732">Signal</keyword>
<organism evidence="11 12">
    <name type="scientific">Citreimonas salinaria</name>
    <dbReference type="NCBI Taxonomy" id="321339"/>
    <lineage>
        <taxon>Bacteria</taxon>
        <taxon>Pseudomonadati</taxon>
        <taxon>Pseudomonadota</taxon>
        <taxon>Alphaproteobacteria</taxon>
        <taxon>Rhodobacterales</taxon>
        <taxon>Roseobacteraceae</taxon>
        <taxon>Citreimonas</taxon>
    </lineage>
</organism>
<dbReference type="InterPro" id="IPR001235">
    <property type="entry name" value="Copper_blue_Plastocyanin"/>
</dbReference>
<dbReference type="STRING" id="321339.SAMN05444340_12337"/>
<proteinExistence type="predicted"/>
<dbReference type="GO" id="GO:0042597">
    <property type="term" value="C:periplasmic space"/>
    <property type="evidence" value="ECO:0007669"/>
    <property type="project" value="UniProtKB-SubCell"/>
</dbReference>
<keyword evidence="3 8" id="KW-0479">Metal-binding</keyword>